<dbReference type="InterPro" id="IPR001647">
    <property type="entry name" value="HTH_TetR"/>
</dbReference>
<dbReference type="Gene3D" id="1.10.357.10">
    <property type="entry name" value="Tetracycline Repressor, domain 2"/>
    <property type="match status" value="1"/>
</dbReference>
<accession>A0A3D9BSM9</accession>
<dbReference type="InterPro" id="IPR036271">
    <property type="entry name" value="Tet_transcr_reg_TetR-rel_C_sf"/>
</dbReference>
<reference evidence="6 7" key="1">
    <citation type="journal article" date="2017" name="Int. J. Syst. Evol. Microbiol.">
        <title>Rhodosalinus sediminis gen. nov., sp. nov., isolated from marine saltern.</title>
        <authorList>
            <person name="Guo L.Y."/>
            <person name="Ling S.K."/>
            <person name="Li C.M."/>
            <person name="Chen G.J."/>
            <person name="Du Z.J."/>
        </authorList>
    </citation>
    <scope>NUCLEOTIDE SEQUENCE [LARGE SCALE GENOMIC DNA]</scope>
    <source>
        <strain evidence="6 7">WDN1C137</strain>
    </source>
</reference>
<evidence type="ECO:0000256" key="1">
    <source>
        <dbReference type="ARBA" id="ARBA00023015"/>
    </source>
</evidence>
<dbReference type="InterPro" id="IPR009057">
    <property type="entry name" value="Homeodomain-like_sf"/>
</dbReference>
<dbReference type="EMBL" id="QOHR01000012">
    <property type="protein sequence ID" value="REC56361.1"/>
    <property type="molecule type" value="Genomic_DNA"/>
</dbReference>
<dbReference type="SUPFAM" id="SSF48498">
    <property type="entry name" value="Tetracyclin repressor-like, C-terminal domain"/>
    <property type="match status" value="1"/>
</dbReference>
<dbReference type="Pfam" id="PF00440">
    <property type="entry name" value="TetR_N"/>
    <property type="match status" value="1"/>
</dbReference>
<evidence type="ECO:0000256" key="4">
    <source>
        <dbReference type="PROSITE-ProRule" id="PRU00335"/>
    </source>
</evidence>
<dbReference type="OrthoDB" id="9779746at2"/>
<evidence type="ECO:0000313" key="7">
    <source>
        <dbReference type="Proteomes" id="UP000257131"/>
    </source>
</evidence>
<evidence type="ECO:0000256" key="2">
    <source>
        <dbReference type="ARBA" id="ARBA00023125"/>
    </source>
</evidence>
<dbReference type="PANTHER" id="PTHR47506">
    <property type="entry name" value="TRANSCRIPTIONAL REGULATORY PROTEIN"/>
    <property type="match status" value="1"/>
</dbReference>
<keyword evidence="1" id="KW-0805">Transcription regulation</keyword>
<feature type="DNA-binding region" description="H-T-H motif" evidence="4">
    <location>
        <begin position="33"/>
        <end position="52"/>
    </location>
</feature>
<keyword evidence="7" id="KW-1185">Reference proteome</keyword>
<proteinExistence type="predicted"/>
<evidence type="ECO:0000259" key="5">
    <source>
        <dbReference type="PROSITE" id="PS50977"/>
    </source>
</evidence>
<keyword evidence="2 4" id="KW-0238">DNA-binding</keyword>
<dbReference type="Proteomes" id="UP000257131">
    <property type="component" value="Unassembled WGS sequence"/>
</dbReference>
<name>A0A3D9BSM9_9RHOB</name>
<protein>
    <submittedName>
        <fullName evidence="6">TetR/AcrR family transcriptional regulator</fullName>
    </submittedName>
</protein>
<dbReference type="PANTHER" id="PTHR47506:SF1">
    <property type="entry name" value="HTH-TYPE TRANSCRIPTIONAL REGULATOR YJDC"/>
    <property type="match status" value="1"/>
</dbReference>
<keyword evidence="3" id="KW-0804">Transcription</keyword>
<comment type="caution">
    <text evidence="6">The sequence shown here is derived from an EMBL/GenBank/DDBJ whole genome shotgun (WGS) entry which is preliminary data.</text>
</comment>
<evidence type="ECO:0000256" key="3">
    <source>
        <dbReference type="ARBA" id="ARBA00023163"/>
    </source>
</evidence>
<dbReference type="GO" id="GO:0003677">
    <property type="term" value="F:DNA binding"/>
    <property type="evidence" value="ECO:0007669"/>
    <property type="project" value="UniProtKB-UniRule"/>
</dbReference>
<dbReference type="RefSeq" id="WP_115979959.1">
    <property type="nucleotide sequence ID" value="NZ_QOHR01000012.1"/>
</dbReference>
<sequence length="208" mass="21653">MAEARGRPIGFEDGEALDAAVMFFWTHGYEGASVDALCREMNMPRATLYARFGDKEGLFRAAVARYAETRVAPVLSALWAGGGLRADLEAFYAAVLALCTANEAAPGCLISCALADAAGANPAFREELAERFAAMEERITARLVAAGWDARAATPPEVAAGLAATLARGLTLAARAGTAEAELRKTAAAATPAILRLAPEHVVAVCEA</sequence>
<evidence type="ECO:0000313" key="6">
    <source>
        <dbReference type="EMBL" id="REC56361.1"/>
    </source>
</evidence>
<feature type="domain" description="HTH tetR-type" evidence="5">
    <location>
        <begin position="10"/>
        <end position="70"/>
    </location>
</feature>
<gene>
    <name evidence="6" type="ORF">DRV84_09975</name>
</gene>
<dbReference type="PROSITE" id="PS50977">
    <property type="entry name" value="HTH_TETR_2"/>
    <property type="match status" value="1"/>
</dbReference>
<organism evidence="6 7">
    <name type="scientific">Rhodosalinus sediminis</name>
    <dbReference type="NCBI Taxonomy" id="1940533"/>
    <lineage>
        <taxon>Bacteria</taxon>
        <taxon>Pseudomonadati</taxon>
        <taxon>Pseudomonadota</taxon>
        <taxon>Alphaproteobacteria</taxon>
        <taxon>Rhodobacterales</taxon>
        <taxon>Paracoccaceae</taxon>
        <taxon>Rhodosalinus</taxon>
    </lineage>
</organism>
<dbReference type="Gene3D" id="1.10.10.60">
    <property type="entry name" value="Homeodomain-like"/>
    <property type="match status" value="1"/>
</dbReference>
<dbReference type="SUPFAM" id="SSF46689">
    <property type="entry name" value="Homeodomain-like"/>
    <property type="match status" value="1"/>
</dbReference>
<dbReference type="AlphaFoldDB" id="A0A3D9BSM9"/>